<dbReference type="SMART" id="SM00326">
    <property type="entry name" value="SH3"/>
    <property type="match status" value="1"/>
</dbReference>
<dbReference type="InterPro" id="IPR036028">
    <property type="entry name" value="SH3-like_dom_sf"/>
</dbReference>
<dbReference type="Pfam" id="PF14604">
    <property type="entry name" value="SH3_9"/>
    <property type="match status" value="1"/>
</dbReference>
<dbReference type="Gene3D" id="3.30.505.10">
    <property type="entry name" value="SH2 domain"/>
    <property type="match status" value="1"/>
</dbReference>
<dbReference type="Pfam" id="PF00017">
    <property type="entry name" value="SH2"/>
    <property type="match status" value="1"/>
</dbReference>
<protein>
    <submittedName>
        <fullName evidence="8">Uncharacterized protein</fullName>
    </submittedName>
</protein>
<proteinExistence type="predicted"/>
<dbReference type="SUPFAM" id="SSF50044">
    <property type="entry name" value="SH3-domain"/>
    <property type="match status" value="1"/>
</dbReference>
<dbReference type="InterPro" id="IPR001452">
    <property type="entry name" value="SH3_domain"/>
</dbReference>
<dbReference type="WBParaSite" id="PSAMB.scaffold2569size22514.g18262.t1">
    <property type="protein sequence ID" value="PSAMB.scaffold2569size22514.g18262.t1"/>
    <property type="gene ID" value="PSAMB.scaffold2569size22514.g18262"/>
</dbReference>
<dbReference type="Gene3D" id="3.30.200.20">
    <property type="entry name" value="Phosphorylase Kinase, domain 1"/>
    <property type="match status" value="1"/>
</dbReference>
<dbReference type="PRINTS" id="PR00452">
    <property type="entry name" value="SH3DOMAIN"/>
</dbReference>
<dbReference type="GO" id="GO:0035591">
    <property type="term" value="F:signaling adaptor activity"/>
    <property type="evidence" value="ECO:0007669"/>
    <property type="project" value="TreeGrafter"/>
</dbReference>
<evidence type="ECO:0000256" key="3">
    <source>
        <dbReference type="PROSITE-ProRule" id="PRU00191"/>
    </source>
</evidence>
<evidence type="ECO:0000259" key="5">
    <source>
        <dbReference type="PROSITE" id="PS50001"/>
    </source>
</evidence>
<dbReference type="GO" id="GO:0030971">
    <property type="term" value="F:receptor tyrosine kinase binding"/>
    <property type="evidence" value="ECO:0007669"/>
    <property type="project" value="TreeGrafter"/>
</dbReference>
<dbReference type="AlphaFoldDB" id="A0A914VX41"/>
<reference evidence="8" key="1">
    <citation type="submission" date="2022-11" db="UniProtKB">
        <authorList>
            <consortium name="WormBaseParasite"/>
        </authorList>
    </citation>
    <scope>IDENTIFICATION</scope>
</reference>
<dbReference type="CDD" id="cd11845">
    <property type="entry name" value="SH3_Src_like"/>
    <property type="match status" value="1"/>
</dbReference>
<dbReference type="GO" id="GO:0016477">
    <property type="term" value="P:cell migration"/>
    <property type="evidence" value="ECO:0007669"/>
    <property type="project" value="TreeGrafter"/>
</dbReference>
<dbReference type="InterPro" id="IPR051184">
    <property type="entry name" value="Tyrosine-phos_adapter"/>
</dbReference>
<dbReference type="PROSITE" id="PS50002">
    <property type="entry name" value="SH3"/>
    <property type="match status" value="1"/>
</dbReference>
<keyword evidence="2 3" id="KW-0727">SH2 domain</keyword>
<dbReference type="InterPro" id="IPR000980">
    <property type="entry name" value="SH2"/>
</dbReference>
<dbReference type="GO" id="GO:0005737">
    <property type="term" value="C:cytoplasm"/>
    <property type="evidence" value="ECO:0007669"/>
    <property type="project" value="TreeGrafter"/>
</dbReference>
<evidence type="ECO:0000256" key="2">
    <source>
        <dbReference type="ARBA" id="ARBA00022999"/>
    </source>
</evidence>
<evidence type="ECO:0000313" key="7">
    <source>
        <dbReference type="Proteomes" id="UP000887566"/>
    </source>
</evidence>
<dbReference type="SUPFAM" id="SSF55550">
    <property type="entry name" value="SH2 domain"/>
    <property type="match status" value="1"/>
</dbReference>
<evidence type="ECO:0000259" key="6">
    <source>
        <dbReference type="PROSITE" id="PS50002"/>
    </source>
</evidence>
<sequence>MTTESGRHGSLSTTFRGYQQNDYRNHVQSSSLVRPGKEDKTVAFALYDFNPSNEDQISFKKGDRMTLLDTRSQIDWWLAQHAQSGQTGYVPKNYITTENEGTAETPKWMAGHITRDQAEYWVLQDKLPLGAFLIREKDASLNKKEFVLTVRDAENQPGGNVKHYRIQQNDVDGFLFIRPSTQTFKTLEELVEHYSSHMDGLCCKLTMAALRPSSSKARTAISWEIPRSHLQLMKQIGSGNFGEVWFGK</sequence>
<accession>A0A914VX41</accession>
<dbReference type="PRINTS" id="PR00401">
    <property type="entry name" value="SH2DOMAIN"/>
</dbReference>
<dbReference type="PROSITE" id="PS50001">
    <property type="entry name" value="SH2"/>
    <property type="match status" value="1"/>
</dbReference>
<dbReference type="Gene3D" id="2.30.30.40">
    <property type="entry name" value="SH3 Domains"/>
    <property type="match status" value="1"/>
</dbReference>
<evidence type="ECO:0000313" key="8">
    <source>
        <dbReference type="WBParaSite" id="PSAMB.scaffold2569size22514.g18262.t1"/>
    </source>
</evidence>
<feature type="domain" description="SH2" evidence="5">
    <location>
        <begin position="108"/>
        <end position="209"/>
    </location>
</feature>
<evidence type="ECO:0000256" key="4">
    <source>
        <dbReference type="PROSITE-ProRule" id="PRU00192"/>
    </source>
</evidence>
<dbReference type="PANTHER" id="PTHR19969">
    <property type="entry name" value="SH2-SH3 ADAPTOR PROTEIN-RELATED"/>
    <property type="match status" value="1"/>
</dbReference>
<feature type="domain" description="SH3" evidence="6">
    <location>
        <begin position="38"/>
        <end position="100"/>
    </location>
</feature>
<keyword evidence="1 4" id="KW-0728">SH3 domain</keyword>
<evidence type="ECO:0000256" key="1">
    <source>
        <dbReference type="ARBA" id="ARBA00022443"/>
    </source>
</evidence>
<keyword evidence="7" id="KW-1185">Reference proteome</keyword>
<dbReference type="Proteomes" id="UP000887566">
    <property type="component" value="Unplaced"/>
</dbReference>
<name>A0A914VX41_9BILA</name>
<organism evidence="7 8">
    <name type="scientific">Plectus sambesii</name>
    <dbReference type="NCBI Taxonomy" id="2011161"/>
    <lineage>
        <taxon>Eukaryota</taxon>
        <taxon>Metazoa</taxon>
        <taxon>Ecdysozoa</taxon>
        <taxon>Nematoda</taxon>
        <taxon>Chromadorea</taxon>
        <taxon>Plectida</taxon>
        <taxon>Plectina</taxon>
        <taxon>Plectoidea</taxon>
        <taxon>Plectidae</taxon>
        <taxon>Plectus</taxon>
    </lineage>
</organism>
<dbReference type="SMART" id="SM00252">
    <property type="entry name" value="SH2"/>
    <property type="match status" value="1"/>
</dbReference>
<dbReference type="PANTHER" id="PTHR19969:SF5">
    <property type="entry name" value="CRK-LIKE PROTEIN"/>
    <property type="match status" value="1"/>
</dbReference>
<dbReference type="GO" id="GO:0007167">
    <property type="term" value="P:enzyme-linked receptor protein signaling pathway"/>
    <property type="evidence" value="ECO:0007669"/>
    <property type="project" value="TreeGrafter"/>
</dbReference>
<dbReference type="InterPro" id="IPR036860">
    <property type="entry name" value="SH2_dom_sf"/>
</dbReference>